<name>A0A067DIW3_CITSI</name>
<dbReference type="Pfam" id="PF02519">
    <property type="entry name" value="Auxin_inducible"/>
    <property type="match status" value="1"/>
</dbReference>
<evidence type="ECO:0000256" key="1">
    <source>
        <dbReference type="ARBA" id="ARBA00006974"/>
    </source>
</evidence>
<keyword evidence="5" id="KW-1185">Reference proteome</keyword>
<comment type="similarity">
    <text evidence="1">Belongs to the ARG7 family.</text>
</comment>
<dbReference type="AlphaFoldDB" id="A0A067DIW3"/>
<evidence type="ECO:0000256" key="3">
    <source>
        <dbReference type="ARBA" id="ARBA00022604"/>
    </source>
</evidence>
<keyword evidence="3" id="KW-0341">Growth regulation</keyword>
<dbReference type="PANTHER" id="PTHR31929">
    <property type="entry name" value="SAUR-LIKE AUXIN-RESPONSIVE PROTEIN FAMILY-RELATED"/>
    <property type="match status" value="1"/>
</dbReference>
<evidence type="ECO:0000256" key="2">
    <source>
        <dbReference type="ARBA" id="ARBA00022473"/>
    </source>
</evidence>
<evidence type="ECO:0000313" key="5">
    <source>
        <dbReference type="Proteomes" id="UP000027120"/>
    </source>
</evidence>
<accession>A0A067DIW3</accession>
<gene>
    <name evidence="4" type="ORF">CISIN_1g048112mg</name>
</gene>
<dbReference type="EMBL" id="KK785433">
    <property type="protein sequence ID" value="KDO42783.1"/>
    <property type="molecule type" value="Genomic_DNA"/>
</dbReference>
<reference evidence="4 5" key="1">
    <citation type="submission" date="2014-04" db="EMBL/GenBank/DDBJ databases">
        <authorList>
            <consortium name="International Citrus Genome Consortium"/>
            <person name="Gmitter F."/>
            <person name="Chen C."/>
            <person name="Farmerie W."/>
            <person name="Harkins T."/>
            <person name="Desany B."/>
            <person name="Mohiuddin M."/>
            <person name="Kodira C."/>
            <person name="Borodovsky M."/>
            <person name="Lomsadze A."/>
            <person name="Burns P."/>
            <person name="Jenkins J."/>
            <person name="Prochnik S."/>
            <person name="Shu S."/>
            <person name="Chapman J."/>
            <person name="Pitluck S."/>
            <person name="Schmutz J."/>
            <person name="Rokhsar D."/>
        </authorList>
    </citation>
    <scope>NUCLEOTIDE SEQUENCE</scope>
</reference>
<dbReference type="Proteomes" id="UP000027120">
    <property type="component" value="Unassembled WGS sequence"/>
</dbReference>
<sequence>MAIRFPSALNAKHILRQLKLLANQAAATASVSADVPKGHLARLIIPVSFLNHPSFQELLTKAGEDFGYYHPMGGLTIPCRKDAFINLTSRLNWS</sequence>
<dbReference type="GO" id="GO:0009733">
    <property type="term" value="P:response to auxin"/>
    <property type="evidence" value="ECO:0007669"/>
    <property type="project" value="InterPro"/>
</dbReference>
<proteinExistence type="inferred from homology"/>
<organism evidence="4 5">
    <name type="scientific">Citrus sinensis</name>
    <name type="common">Sweet orange</name>
    <name type="synonym">Citrus aurantium var. sinensis</name>
    <dbReference type="NCBI Taxonomy" id="2711"/>
    <lineage>
        <taxon>Eukaryota</taxon>
        <taxon>Viridiplantae</taxon>
        <taxon>Streptophyta</taxon>
        <taxon>Embryophyta</taxon>
        <taxon>Tracheophyta</taxon>
        <taxon>Spermatophyta</taxon>
        <taxon>Magnoliopsida</taxon>
        <taxon>eudicotyledons</taxon>
        <taxon>Gunneridae</taxon>
        <taxon>Pentapetalae</taxon>
        <taxon>rosids</taxon>
        <taxon>malvids</taxon>
        <taxon>Sapindales</taxon>
        <taxon>Rutaceae</taxon>
        <taxon>Aurantioideae</taxon>
        <taxon>Citrus</taxon>
    </lineage>
</organism>
<dbReference type="STRING" id="2711.A0A067DIW3"/>
<protein>
    <submittedName>
        <fullName evidence="4">Uncharacterized protein</fullName>
    </submittedName>
</protein>
<keyword evidence="2" id="KW-0217">Developmental protein</keyword>
<evidence type="ECO:0000313" key="4">
    <source>
        <dbReference type="EMBL" id="KDO42783.1"/>
    </source>
</evidence>
<dbReference type="InterPro" id="IPR003676">
    <property type="entry name" value="SAUR_fam"/>
</dbReference>